<feature type="transmembrane region" description="Helical" evidence="6">
    <location>
        <begin position="21"/>
        <end position="47"/>
    </location>
</feature>
<dbReference type="InterPro" id="IPR036259">
    <property type="entry name" value="MFS_trans_sf"/>
</dbReference>
<sequence length="469" mass="50049">METTPLLATSPPTASFRSSEGFIVFTVAAAVFTDLILYAAVVPVLPYSLHERIGLPLDQVQRAESNLLALFGLAALIASPICGALAHRWGNRRTPFLCGLLFAIVGTLLFGLATSYWVLALSRIFQGLASTIVFVVGLALIGDTVPAERMGKAIGFALSGVSVGYLVAPTVAGIVYEKLGYVAVFWACTALLTMDVLLRLLAVEPKTRTAMSPARNPNQSTSVQREIVTQSCAASGGSRPSASKTESKPLSGLRLLGNPRFFCAFFGYSVYTSNMSALDAVLARFVKEEFHWTSSFAGMIYLTVGIPALAAPLVGHLSDRWGTTGFVVTGFLSTATLQYFLRYTAADGDLSSRGREILLCILLTFIGIFLCVIGTPLATEMSACVEPVEGEDPEAFQERACKVYAQAFGLLNIGNAIGLLAGPTFAGTLVDNYGWKNMSMGLAMLTLSGGLPTIVRSCYLWAGKEKNHQ</sequence>
<protein>
    <submittedName>
        <fullName evidence="8">Major facilitator superfamily domain-containing protein</fullName>
    </submittedName>
</protein>
<keyword evidence="3 6" id="KW-0812">Transmembrane</keyword>
<keyword evidence="4 6" id="KW-1133">Transmembrane helix</keyword>
<evidence type="ECO:0000256" key="5">
    <source>
        <dbReference type="ARBA" id="ARBA00023136"/>
    </source>
</evidence>
<feature type="transmembrane region" description="Helical" evidence="6">
    <location>
        <begin position="182"/>
        <end position="202"/>
    </location>
</feature>
<feature type="transmembrane region" description="Helical" evidence="6">
    <location>
        <begin position="292"/>
        <end position="314"/>
    </location>
</feature>
<dbReference type="EMBL" id="ML733446">
    <property type="protein sequence ID" value="KAB8218715.1"/>
    <property type="molecule type" value="Genomic_DNA"/>
</dbReference>
<keyword evidence="2" id="KW-0813">Transport</keyword>
<comment type="subcellular location">
    <subcellularLocation>
        <location evidence="1">Membrane</location>
        <topology evidence="1">Multi-pass membrane protein</topology>
    </subcellularLocation>
</comment>
<feature type="transmembrane region" description="Helical" evidence="6">
    <location>
        <begin position="98"/>
        <end position="118"/>
    </location>
</feature>
<accession>A0A5N6ENX1</accession>
<gene>
    <name evidence="8" type="ORF">BDV33DRAFT_205117</name>
</gene>
<name>A0A5N6ENX1_9EURO</name>
<dbReference type="Proteomes" id="UP000326799">
    <property type="component" value="Unassembled WGS sequence"/>
</dbReference>
<dbReference type="Gene3D" id="1.20.1250.20">
    <property type="entry name" value="MFS general substrate transporter like domains"/>
    <property type="match status" value="1"/>
</dbReference>
<dbReference type="InterPro" id="IPR020846">
    <property type="entry name" value="MFS_dom"/>
</dbReference>
<dbReference type="AlphaFoldDB" id="A0A5N6ENX1"/>
<feature type="domain" description="Major facilitator superfamily (MFS) profile" evidence="7">
    <location>
        <begin position="23"/>
        <end position="467"/>
    </location>
</feature>
<feature type="transmembrane region" description="Helical" evidence="6">
    <location>
        <begin position="153"/>
        <end position="176"/>
    </location>
</feature>
<dbReference type="SUPFAM" id="SSF103473">
    <property type="entry name" value="MFS general substrate transporter"/>
    <property type="match status" value="1"/>
</dbReference>
<dbReference type="PROSITE" id="PS50850">
    <property type="entry name" value="MFS"/>
    <property type="match status" value="1"/>
</dbReference>
<evidence type="ECO:0000256" key="6">
    <source>
        <dbReference type="SAM" id="Phobius"/>
    </source>
</evidence>
<evidence type="ECO:0000313" key="8">
    <source>
        <dbReference type="EMBL" id="KAB8218715.1"/>
    </source>
</evidence>
<proteinExistence type="predicted"/>
<dbReference type="Pfam" id="PF07690">
    <property type="entry name" value="MFS_1"/>
    <property type="match status" value="1"/>
</dbReference>
<dbReference type="PANTHER" id="PTHR23506:SF23">
    <property type="entry name" value="GH10249P"/>
    <property type="match status" value="1"/>
</dbReference>
<organism evidence="8 9">
    <name type="scientific">Aspergillus novoparasiticus</name>
    <dbReference type="NCBI Taxonomy" id="986946"/>
    <lineage>
        <taxon>Eukaryota</taxon>
        <taxon>Fungi</taxon>
        <taxon>Dikarya</taxon>
        <taxon>Ascomycota</taxon>
        <taxon>Pezizomycotina</taxon>
        <taxon>Eurotiomycetes</taxon>
        <taxon>Eurotiomycetidae</taxon>
        <taxon>Eurotiales</taxon>
        <taxon>Aspergillaceae</taxon>
        <taxon>Aspergillus</taxon>
        <taxon>Aspergillus subgen. Circumdati</taxon>
    </lineage>
</organism>
<evidence type="ECO:0000313" key="9">
    <source>
        <dbReference type="Proteomes" id="UP000326799"/>
    </source>
</evidence>
<evidence type="ECO:0000259" key="7">
    <source>
        <dbReference type="PROSITE" id="PS50850"/>
    </source>
</evidence>
<keyword evidence="5 6" id="KW-0472">Membrane</keyword>
<dbReference type="GO" id="GO:0022857">
    <property type="term" value="F:transmembrane transporter activity"/>
    <property type="evidence" value="ECO:0007669"/>
    <property type="project" value="InterPro"/>
</dbReference>
<feature type="transmembrane region" description="Helical" evidence="6">
    <location>
        <begin position="326"/>
        <end position="345"/>
    </location>
</feature>
<dbReference type="GO" id="GO:0016020">
    <property type="term" value="C:membrane"/>
    <property type="evidence" value="ECO:0007669"/>
    <property type="project" value="UniProtKB-SubCell"/>
</dbReference>
<evidence type="ECO:0000256" key="3">
    <source>
        <dbReference type="ARBA" id="ARBA00022692"/>
    </source>
</evidence>
<feature type="transmembrane region" description="Helical" evidence="6">
    <location>
        <begin position="357"/>
        <end position="378"/>
    </location>
</feature>
<evidence type="ECO:0000256" key="4">
    <source>
        <dbReference type="ARBA" id="ARBA00022989"/>
    </source>
</evidence>
<dbReference type="CDD" id="cd17325">
    <property type="entry name" value="MFS_MdtG_SLC18_like"/>
    <property type="match status" value="1"/>
</dbReference>
<evidence type="ECO:0000256" key="2">
    <source>
        <dbReference type="ARBA" id="ARBA00022448"/>
    </source>
</evidence>
<dbReference type="InterPro" id="IPR011701">
    <property type="entry name" value="MFS"/>
</dbReference>
<feature type="transmembrane region" description="Helical" evidence="6">
    <location>
        <begin position="124"/>
        <end position="141"/>
    </location>
</feature>
<keyword evidence="9" id="KW-1185">Reference proteome</keyword>
<dbReference type="InterPro" id="IPR050930">
    <property type="entry name" value="MFS_Vesicular_Transporter"/>
</dbReference>
<dbReference type="PANTHER" id="PTHR23506">
    <property type="entry name" value="GH10249P"/>
    <property type="match status" value="1"/>
</dbReference>
<evidence type="ECO:0000256" key="1">
    <source>
        <dbReference type="ARBA" id="ARBA00004141"/>
    </source>
</evidence>
<reference evidence="8 9" key="1">
    <citation type="submission" date="2019-04" db="EMBL/GenBank/DDBJ databases">
        <title>Fungal friends and foes A comparative genomics study of 23 Aspergillus species from section Flavi.</title>
        <authorList>
            <consortium name="DOE Joint Genome Institute"/>
            <person name="Kjaerbolling I."/>
            <person name="Vesth T.C."/>
            <person name="Frisvad J.C."/>
            <person name="Nybo J.L."/>
            <person name="Theobald S."/>
            <person name="Kildgaard S."/>
            <person name="Petersen T.I."/>
            <person name="Kuo A."/>
            <person name="Sato A."/>
            <person name="Lyhne E.K."/>
            <person name="Kogle M.E."/>
            <person name="Wiebenga A."/>
            <person name="Kun R.S."/>
            <person name="Lubbers R.J."/>
            <person name="Makela M.R."/>
            <person name="Barry K."/>
            <person name="Chovatia M."/>
            <person name="Clum A."/>
            <person name="Daum C."/>
            <person name="Haridas S."/>
            <person name="He G."/>
            <person name="LaButti K."/>
            <person name="Lipzen A."/>
            <person name="Mondo S."/>
            <person name="Pangilinan J."/>
            <person name="Riley R."/>
            <person name="Salamov A."/>
            <person name="Simmons B.A."/>
            <person name="Magnuson J.K."/>
            <person name="Henrissat B."/>
            <person name="Mortensen U.H."/>
            <person name="Larsen T.O."/>
            <person name="De vries R.P."/>
            <person name="Grigoriev I.V."/>
            <person name="Machida M."/>
            <person name="Baker S.E."/>
            <person name="Andersen M.R."/>
        </authorList>
    </citation>
    <scope>NUCLEOTIDE SEQUENCE [LARGE SCALE GENOMIC DNA]</scope>
    <source>
        <strain evidence="8 9">CBS 126849</strain>
    </source>
</reference>
<feature type="transmembrane region" description="Helical" evidence="6">
    <location>
        <begin position="67"/>
        <end position="86"/>
    </location>
</feature>
<feature type="transmembrane region" description="Helical" evidence="6">
    <location>
        <begin position="442"/>
        <end position="462"/>
    </location>
</feature>